<comment type="caution">
    <text evidence="1">The sequence shown here is derived from an EMBL/GenBank/DDBJ whole genome shotgun (WGS) entry which is preliminary data.</text>
</comment>
<organism evidence="1 2">
    <name type="scientific">Lindgomyces ingoldianus</name>
    <dbReference type="NCBI Taxonomy" id="673940"/>
    <lineage>
        <taxon>Eukaryota</taxon>
        <taxon>Fungi</taxon>
        <taxon>Dikarya</taxon>
        <taxon>Ascomycota</taxon>
        <taxon>Pezizomycotina</taxon>
        <taxon>Dothideomycetes</taxon>
        <taxon>Pleosporomycetidae</taxon>
        <taxon>Pleosporales</taxon>
        <taxon>Lindgomycetaceae</taxon>
        <taxon>Lindgomyces</taxon>
    </lineage>
</organism>
<dbReference type="Proteomes" id="UP000799755">
    <property type="component" value="Unassembled WGS sequence"/>
</dbReference>
<protein>
    <submittedName>
        <fullName evidence="1">Uncharacterized protein</fullName>
    </submittedName>
</protein>
<proteinExistence type="predicted"/>
<name>A0ACB6QZ21_9PLEO</name>
<gene>
    <name evidence="1" type="ORF">BDR25DRAFT_367116</name>
</gene>
<accession>A0ACB6QZ21</accession>
<evidence type="ECO:0000313" key="1">
    <source>
        <dbReference type="EMBL" id="KAF2472299.1"/>
    </source>
</evidence>
<keyword evidence="2" id="KW-1185">Reference proteome</keyword>
<evidence type="ECO:0000313" key="2">
    <source>
        <dbReference type="Proteomes" id="UP000799755"/>
    </source>
</evidence>
<dbReference type="EMBL" id="MU003503">
    <property type="protein sequence ID" value="KAF2472299.1"/>
    <property type="molecule type" value="Genomic_DNA"/>
</dbReference>
<reference evidence="1" key="1">
    <citation type="journal article" date="2020" name="Stud. Mycol.">
        <title>101 Dothideomycetes genomes: a test case for predicting lifestyles and emergence of pathogens.</title>
        <authorList>
            <person name="Haridas S."/>
            <person name="Albert R."/>
            <person name="Binder M."/>
            <person name="Bloem J."/>
            <person name="Labutti K."/>
            <person name="Salamov A."/>
            <person name="Andreopoulos B."/>
            <person name="Baker S."/>
            <person name="Barry K."/>
            <person name="Bills G."/>
            <person name="Bluhm B."/>
            <person name="Cannon C."/>
            <person name="Castanera R."/>
            <person name="Culley D."/>
            <person name="Daum C."/>
            <person name="Ezra D."/>
            <person name="Gonzalez J."/>
            <person name="Henrissat B."/>
            <person name="Kuo A."/>
            <person name="Liang C."/>
            <person name="Lipzen A."/>
            <person name="Lutzoni F."/>
            <person name="Magnuson J."/>
            <person name="Mondo S."/>
            <person name="Nolan M."/>
            <person name="Ohm R."/>
            <person name="Pangilinan J."/>
            <person name="Park H.-J."/>
            <person name="Ramirez L."/>
            <person name="Alfaro M."/>
            <person name="Sun H."/>
            <person name="Tritt A."/>
            <person name="Yoshinaga Y."/>
            <person name="Zwiers L.-H."/>
            <person name="Turgeon B."/>
            <person name="Goodwin S."/>
            <person name="Spatafora J."/>
            <person name="Crous P."/>
            <person name="Grigoriev I."/>
        </authorList>
    </citation>
    <scope>NUCLEOTIDE SEQUENCE</scope>
    <source>
        <strain evidence="1">ATCC 200398</strain>
    </source>
</reference>
<sequence>MHYYTFSSFAYSLVVFILISIPFTNSRFNNTTVVQLETLTTYPFPTVISDAIWHSKDSLLLTFTTPAELQSITPNAIADPKNPDNKAAYQILHSFDEQACGGIAYLGNDKYLLVTSNLQVFPKTNPAPGTHSLYIINLEAWTEGTKGVVVNKLVGLPEAKWLISIVPLPKSKNSTRKFPLVLISDAMAGSILQFDPDTKQSATWFTHPSMQPSPKADVPVGINGLRYFNGYVYYTNTFAHSLYRLAVCDDSWTPNGKPELMIQDPEFPHGANFEIQKAPGVPQLYVTGSNRVVKVAMVDGGRWTWTDIAGGANDTIVAGATSAVKGRVGLKEKMWVVTGGSLLSPWIKGFREGGKVVRMDI</sequence>